<dbReference type="AlphaFoldDB" id="A0A4V2WLY6"/>
<proteinExistence type="predicted"/>
<keyword evidence="3" id="KW-1185">Reference proteome</keyword>
<evidence type="ECO:0000256" key="1">
    <source>
        <dbReference type="SAM" id="MobiDB-lite"/>
    </source>
</evidence>
<dbReference type="RefSeq" id="WP_132284912.1">
    <property type="nucleotide sequence ID" value="NZ_SKBM01000003.1"/>
</dbReference>
<organism evidence="2 3">
    <name type="scientific">Roseicella aquatilis</name>
    <dbReference type="NCBI Taxonomy" id="2527868"/>
    <lineage>
        <taxon>Bacteria</taxon>
        <taxon>Pseudomonadati</taxon>
        <taxon>Pseudomonadota</taxon>
        <taxon>Alphaproteobacteria</taxon>
        <taxon>Acetobacterales</taxon>
        <taxon>Roseomonadaceae</taxon>
        <taxon>Roseicella</taxon>
    </lineage>
</organism>
<dbReference type="EMBL" id="SKBM01000003">
    <property type="protein sequence ID" value="TCZ65397.1"/>
    <property type="molecule type" value="Genomic_DNA"/>
</dbReference>
<accession>A0A4V2WLY6</accession>
<evidence type="ECO:0000313" key="3">
    <source>
        <dbReference type="Proteomes" id="UP000295023"/>
    </source>
</evidence>
<name>A0A4V2WLY6_9PROT</name>
<feature type="region of interest" description="Disordered" evidence="1">
    <location>
        <begin position="54"/>
        <end position="92"/>
    </location>
</feature>
<dbReference type="Proteomes" id="UP000295023">
    <property type="component" value="Unassembled WGS sequence"/>
</dbReference>
<evidence type="ECO:0000313" key="2">
    <source>
        <dbReference type="EMBL" id="TCZ65397.1"/>
    </source>
</evidence>
<comment type="caution">
    <text evidence="2">The sequence shown here is derived from an EMBL/GenBank/DDBJ whole genome shotgun (WGS) entry which is preliminary data.</text>
</comment>
<sequence length="92" mass="9482">MRETILERAGSRRVMRTDDAGTVVLDAAGMVAAEHGTDMHEALLAEMAGEGWQVSADGDRAPPGRLARPPGQIAGDSGAPGLQAIENDAISS</sequence>
<reference evidence="2 3" key="1">
    <citation type="submission" date="2019-03" db="EMBL/GenBank/DDBJ databases">
        <title>Paracraurococcus aquatilis NE82 genome sequence.</title>
        <authorList>
            <person name="Zhao Y."/>
            <person name="Du Z."/>
        </authorList>
    </citation>
    <scope>NUCLEOTIDE SEQUENCE [LARGE SCALE GENOMIC DNA]</scope>
    <source>
        <strain evidence="2 3">NE82</strain>
    </source>
</reference>
<dbReference type="OrthoDB" id="7278643at2"/>
<gene>
    <name evidence="2" type="ORF">EXY23_04285</name>
</gene>
<protein>
    <submittedName>
        <fullName evidence="2">Uncharacterized protein</fullName>
    </submittedName>
</protein>